<evidence type="ECO:0000256" key="9">
    <source>
        <dbReference type="ARBA" id="ARBA00023065"/>
    </source>
</evidence>
<keyword evidence="5" id="KW-0997">Cell inner membrane</keyword>
<dbReference type="KEGG" id="aay:WYH_01619"/>
<dbReference type="InterPro" id="IPR045861">
    <property type="entry name" value="CorA_cytoplasmic_dom"/>
</dbReference>
<accession>A0A0F7KV70</accession>
<evidence type="ECO:0000256" key="1">
    <source>
        <dbReference type="ARBA" id="ARBA00004651"/>
    </source>
</evidence>
<feature type="transmembrane region" description="Helical" evidence="11">
    <location>
        <begin position="338"/>
        <end position="359"/>
    </location>
</feature>
<dbReference type="SUPFAM" id="SSF143865">
    <property type="entry name" value="CorA soluble domain-like"/>
    <property type="match status" value="1"/>
</dbReference>
<sequence>MVQSYWRKSLLAGGAGIASGRTIGDIMDMPEQPPLSEEAGLDGPLLFGRVLDGKGGGRPIGWDEAKDWQPAAPGEVLWVHLCRNRPGVWEWLEDKLRIPEPTVELLTGDRTRPRAFREGETLVATLRGINFNPGAEPEDMVTMQLWSDGTRVVTLRRLRLQTPRFVLARIDEKDGPGDAGALITELTEEMITRMSQSIADMNDHIDELEEADPEEDAEMILARIATIRRNCLALKRHMGPQHEALEAISRSAPAWFEDHDRREMSESIDRLRRYIDDLDISKESAVVLMDDIRGRAVARSEQTTYVLTIVAAVFLPLGFLTGLLGINVGGMPGMDDPAAFWIVVGLCGAIFLMQLMLFWKWKWL</sequence>
<protein>
    <submittedName>
        <fullName evidence="12">Zinc transport protein ZntB</fullName>
    </submittedName>
</protein>
<dbReference type="PANTHER" id="PTHR46494:SF3">
    <property type="entry name" value="ZINC TRANSPORT PROTEIN ZNTB"/>
    <property type="match status" value="1"/>
</dbReference>
<evidence type="ECO:0000313" key="12">
    <source>
        <dbReference type="EMBL" id="AKH42655.1"/>
    </source>
</evidence>
<dbReference type="Pfam" id="PF01544">
    <property type="entry name" value="CorA"/>
    <property type="match status" value="1"/>
</dbReference>
<evidence type="ECO:0000256" key="5">
    <source>
        <dbReference type="ARBA" id="ARBA00022519"/>
    </source>
</evidence>
<dbReference type="Proteomes" id="UP000034392">
    <property type="component" value="Chromosome"/>
</dbReference>
<evidence type="ECO:0000256" key="11">
    <source>
        <dbReference type="SAM" id="Phobius"/>
    </source>
</evidence>
<evidence type="ECO:0000256" key="4">
    <source>
        <dbReference type="ARBA" id="ARBA00022475"/>
    </source>
</evidence>
<keyword evidence="8 11" id="KW-1133">Transmembrane helix</keyword>
<evidence type="ECO:0000256" key="8">
    <source>
        <dbReference type="ARBA" id="ARBA00022989"/>
    </source>
</evidence>
<organism evidence="12 13">
    <name type="scientific">Croceibacterium atlanticum</name>
    <dbReference type="NCBI Taxonomy" id="1267766"/>
    <lineage>
        <taxon>Bacteria</taxon>
        <taxon>Pseudomonadati</taxon>
        <taxon>Pseudomonadota</taxon>
        <taxon>Alphaproteobacteria</taxon>
        <taxon>Sphingomonadales</taxon>
        <taxon>Erythrobacteraceae</taxon>
        <taxon>Croceibacterium</taxon>
    </lineage>
</organism>
<dbReference type="PANTHER" id="PTHR46494">
    <property type="entry name" value="CORA FAMILY METAL ION TRANSPORTER (EUROFUNG)"/>
    <property type="match status" value="1"/>
</dbReference>
<keyword evidence="3" id="KW-0813">Transport</keyword>
<keyword evidence="13" id="KW-1185">Reference proteome</keyword>
<dbReference type="GO" id="GO:0005886">
    <property type="term" value="C:plasma membrane"/>
    <property type="evidence" value="ECO:0007669"/>
    <property type="project" value="UniProtKB-SubCell"/>
</dbReference>
<keyword evidence="6 11" id="KW-0812">Transmembrane</keyword>
<dbReference type="CDD" id="cd12833">
    <property type="entry name" value="ZntB-like_1"/>
    <property type="match status" value="1"/>
</dbReference>
<evidence type="ECO:0000256" key="2">
    <source>
        <dbReference type="ARBA" id="ARBA00009765"/>
    </source>
</evidence>
<dbReference type="PATRIC" id="fig|1267766.3.peg.1627"/>
<dbReference type="Gene3D" id="1.20.58.340">
    <property type="entry name" value="Magnesium transport protein CorA, transmembrane region"/>
    <property type="match status" value="2"/>
</dbReference>
<dbReference type="STRING" id="1267766.WYH_01619"/>
<evidence type="ECO:0000313" key="13">
    <source>
        <dbReference type="Proteomes" id="UP000034392"/>
    </source>
</evidence>
<keyword evidence="4" id="KW-1003">Cell membrane</keyword>
<evidence type="ECO:0000256" key="7">
    <source>
        <dbReference type="ARBA" id="ARBA00022833"/>
    </source>
</evidence>
<keyword evidence="9" id="KW-0406">Ion transport</keyword>
<dbReference type="AlphaFoldDB" id="A0A0F7KV70"/>
<keyword evidence="10 11" id="KW-0472">Membrane</keyword>
<feature type="transmembrane region" description="Helical" evidence="11">
    <location>
        <begin position="305"/>
        <end position="326"/>
    </location>
</feature>
<dbReference type="EMBL" id="CP011452">
    <property type="protein sequence ID" value="AKH42655.1"/>
    <property type="molecule type" value="Genomic_DNA"/>
</dbReference>
<dbReference type="InterPro" id="IPR045863">
    <property type="entry name" value="CorA_TM1_TM2"/>
</dbReference>
<evidence type="ECO:0000256" key="6">
    <source>
        <dbReference type="ARBA" id="ARBA00022692"/>
    </source>
</evidence>
<keyword evidence="7" id="KW-0862">Zinc</keyword>
<comment type="subcellular location">
    <subcellularLocation>
        <location evidence="1">Cell membrane</location>
        <topology evidence="1">Multi-pass membrane protein</topology>
    </subcellularLocation>
</comment>
<name>A0A0F7KV70_9SPHN</name>
<dbReference type="GO" id="GO:0000287">
    <property type="term" value="F:magnesium ion binding"/>
    <property type="evidence" value="ECO:0007669"/>
    <property type="project" value="TreeGrafter"/>
</dbReference>
<dbReference type="GO" id="GO:0015095">
    <property type="term" value="F:magnesium ion transmembrane transporter activity"/>
    <property type="evidence" value="ECO:0007669"/>
    <property type="project" value="TreeGrafter"/>
</dbReference>
<reference evidence="12" key="1">
    <citation type="submission" date="2015-05" db="EMBL/GenBank/DDBJ databases">
        <title>The complete genome of Altererythrobacter atlanticus strain 26DY36.</title>
        <authorList>
            <person name="Wu Y.-H."/>
            <person name="Cheng H."/>
            <person name="Wu X.-W."/>
        </authorList>
    </citation>
    <scope>NUCLEOTIDE SEQUENCE [LARGE SCALE GENOMIC DNA]</scope>
    <source>
        <strain evidence="12">26DY36</strain>
    </source>
</reference>
<gene>
    <name evidence="12" type="primary">zntB</name>
    <name evidence="12" type="ORF">WYH_01619</name>
</gene>
<dbReference type="InterPro" id="IPR002523">
    <property type="entry name" value="MgTranspt_CorA/ZnTranspt_ZntB"/>
</dbReference>
<evidence type="ECO:0000256" key="3">
    <source>
        <dbReference type="ARBA" id="ARBA00022448"/>
    </source>
</evidence>
<dbReference type="Gene3D" id="3.30.460.20">
    <property type="entry name" value="CorA soluble domain-like"/>
    <property type="match status" value="1"/>
</dbReference>
<comment type="similarity">
    <text evidence="2">Belongs to the CorA metal ion transporter (MIT) (TC 1.A.35) family.</text>
</comment>
<evidence type="ECO:0000256" key="10">
    <source>
        <dbReference type="ARBA" id="ARBA00023136"/>
    </source>
</evidence>
<dbReference type="GO" id="GO:0050897">
    <property type="term" value="F:cobalt ion binding"/>
    <property type="evidence" value="ECO:0007669"/>
    <property type="project" value="TreeGrafter"/>
</dbReference>
<dbReference type="SUPFAM" id="SSF144083">
    <property type="entry name" value="Magnesium transport protein CorA, transmembrane region"/>
    <property type="match status" value="1"/>
</dbReference>
<dbReference type="GO" id="GO:0015087">
    <property type="term" value="F:cobalt ion transmembrane transporter activity"/>
    <property type="evidence" value="ECO:0007669"/>
    <property type="project" value="TreeGrafter"/>
</dbReference>
<proteinExistence type="inferred from homology"/>